<feature type="non-terminal residue" evidence="2">
    <location>
        <position position="1"/>
    </location>
</feature>
<evidence type="ECO:0000313" key="2">
    <source>
        <dbReference type="EMBL" id="KAF1924124.1"/>
    </source>
</evidence>
<protein>
    <submittedName>
        <fullName evidence="2">Heterokaryon incompatibility</fullName>
    </submittedName>
</protein>
<reference evidence="2" key="1">
    <citation type="journal article" date="2020" name="Stud. Mycol.">
        <title>101 Dothideomycetes genomes: a test case for predicting lifestyles and emergence of pathogens.</title>
        <authorList>
            <person name="Haridas S."/>
            <person name="Albert R."/>
            <person name="Binder M."/>
            <person name="Bloem J."/>
            <person name="Labutti K."/>
            <person name="Salamov A."/>
            <person name="Andreopoulos B."/>
            <person name="Baker S."/>
            <person name="Barry K."/>
            <person name="Bills G."/>
            <person name="Bluhm B."/>
            <person name="Cannon C."/>
            <person name="Castanera R."/>
            <person name="Culley D."/>
            <person name="Daum C."/>
            <person name="Ezra D."/>
            <person name="Gonzalez J."/>
            <person name="Henrissat B."/>
            <person name="Kuo A."/>
            <person name="Liang C."/>
            <person name="Lipzen A."/>
            <person name="Lutzoni F."/>
            <person name="Magnuson J."/>
            <person name="Mondo S."/>
            <person name="Nolan M."/>
            <person name="Ohm R."/>
            <person name="Pangilinan J."/>
            <person name="Park H.-J."/>
            <person name="Ramirez L."/>
            <person name="Alfaro M."/>
            <person name="Sun H."/>
            <person name="Tritt A."/>
            <person name="Yoshinaga Y."/>
            <person name="Zwiers L.-H."/>
            <person name="Turgeon B."/>
            <person name="Goodwin S."/>
            <person name="Spatafora J."/>
            <person name="Crous P."/>
            <person name="Grigoriev I."/>
        </authorList>
    </citation>
    <scope>NUCLEOTIDE SEQUENCE</scope>
    <source>
        <strain evidence="2">CBS 183.55</strain>
    </source>
</reference>
<evidence type="ECO:0000259" key="1">
    <source>
        <dbReference type="Pfam" id="PF06985"/>
    </source>
</evidence>
<name>A0A6A5RAN6_9PLEO</name>
<evidence type="ECO:0000313" key="3">
    <source>
        <dbReference type="Proteomes" id="UP000800082"/>
    </source>
</evidence>
<dbReference type="OrthoDB" id="2958217at2759"/>
<dbReference type="Pfam" id="PF06985">
    <property type="entry name" value="HET"/>
    <property type="match status" value="1"/>
</dbReference>
<keyword evidence="3" id="KW-1185">Reference proteome</keyword>
<dbReference type="Proteomes" id="UP000800082">
    <property type="component" value="Unassembled WGS sequence"/>
</dbReference>
<proteinExistence type="predicted"/>
<dbReference type="RefSeq" id="XP_033444377.1">
    <property type="nucleotide sequence ID" value="XM_033596973.1"/>
</dbReference>
<dbReference type="InterPro" id="IPR010730">
    <property type="entry name" value="HET"/>
</dbReference>
<sequence>LPKTFQDAVLVTRALGLRYLRIDSLCTLQDSHTDWEREASRMASVYMDAYVTISAAASSNSDGGLFFKREPTACSI</sequence>
<feature type="domain" description="Heterokaryon incompatibility" evidence="1">
    <location>
        <begin position="1"/>
        <end position="72"/>
    </location>
</feature>
<dbReference type="PANTHER" id="PTHR33112">
    <property type="entry name" value="DOMAIN PROTEIN, PUTATIVE-RELATED"/>
    <property type="match status" value="1"/>
</dbReference>
<dbReference type="AlphaFoldDB" id="A0A6A5RAN6"/>
<organism evidence="2 3">
    <name type="scientific">Didymella exigua CBS 183.55</name>
    <dbReference type="NCBI Taxonomy" id="1150837"/>
    <lineage>
        <taxon>Eukaryota</taxon>
        <taxon>Fungi</taxon>
        <taxon>Dikarya</taxon>
        <taxon>Ascomycota</taxon>
        <taxon>Pezizomycotina</taxon>
        <taxon>Dothideomycetes</taxon>
        <taxon>Pleosporomycetidae</taxon>
        <taxon>Pleosporales</taxon>
        <taxon>Pleosporineae</taxon>
        <taxon>Didymellaceae</taxon>
        <taxon>Didymella</taxon>
    </lineage>
</organism>
<dbReference type="PANTHER" id="PTHR33112:SF16">
    <property type="entry name" value="HETEROKARYON INCOMPATIBILITY DOMAIN-CONTAINING PROTEIN"/>
    <property type="match status" value="1"/>
</dbReference>
<gene>
    <name evidence="2" type="ORF">M421DRAFT_73583</name>
</gene>
<dbReference type="GeneID" id="54354640"/>
<accession>A0A6A5RAN6</accession>
<dbReference type="EMBL" id="ML978997">
    <property type="protein sequence ID" value="KAF1924124.1"/>
    <property type="molecule type" value="Genomic_DNA"/>
</dbReference>